<gene>
    <name evidence="11" type="ORF">XAT740_LOCUS44411</name>
</gene>
<feature type="transmembrane region" description="Helical" evidence="9">
    <location>
        <begin position="24"/>
        <end position="51"/>
    </location>
</feature>
<evidence type="ECO:0000256" key="6">
    <source>
        <dbReference type="ARBA" id="ARBA00023136"/>
    </source>
</evidence>
<comment type="caution">
    <text evidence="11">The sequence shown here is derived from an EMBL/GenBank/DDBJ whole genome shotgun (WGS) entry which is preliminary data.</text>
</comment>
<dbReference type="AlphaFoldDB" id="A0A815YH88"/>
<comment type="subcellular location">
    <subcellularLocation>
        <location evidence="1">Cell membrane</location>
        <topology evidence="1">Multi-pass membrane protein</topology>
    </subcellularLocation>
</comment>
<feature type="transmembrane region" description="Helical" evidence="9">
    <location>
        <begin position="181"/>
        <end position="206"/>
    </location>
</feature>
<dbReference type="GO" id="GO:0043005">
    <property type="term" value="C:neuron projection"/>
    <property type="evidence" value="ECO:0007669"/>
    <property type="project" value="TreeGrafter"/>
</dbReference>
<evidence type="ECO:0000256" key="8">
    <source>
        <dbReference type="ARBA" id="ARBA00023224"/>
    </source>
</evidence>
<organism evidence="11 12">
    <name type="scientific">Adineta ricciae</name>
    <name type="common">Rotifer</name>
    <dbReference type="NCBI Taxonomy" id="249248"/>
    <lineage>
        <taxon>Eukaryota</taxon>
        <taxon>Metazoa</taxon>
        <taxon>Spiralia</taxon>
        <taxon>Gnathifera</taxon>
        <taxon>Rotifera</taxon>
        <taxon>Eurotatoria</taxon>
        <taxon>Bdelloidea</taxon>
        <taxon>Adinetida</taxon>
        <taxon>Adinetidae</taxon>
        <taxon>Adineta</taxon>
    </lineage>
</organism>
<dbReference type="Gene3D" id="1.20.1070.10">
    <property type="entry name" value="Rhodopsin 7-helix transmembrane proteins"/>
    <property type="match status" value="1"/>
</dbReference>
<dbReference type="PROSITE" id="PS50262">
    <property type="entry name" value="G_PROTEIN_RECEP_F1_2"/>
    <property type="match status" value="1"/>
</dbReference>
<keyword evidence="4 9" id="KW-1133">Transmembrane helix</keyword>
<proteinExistence type="predicted"/>
<feature type="transmembrane region" description="Helical" evidence="9">
    <location>
        <begin position="105"/>
        <end position="124"/>
    </location>
</feature>
<accession>A0A815YH88</accession>
<keyword evidence="8" id="KW-0807">Transducer</keyword>
<dbReference type="InterPro" id="IPR017452">
    <property type="entry name" value="GPCR_Rhodpsn_7TM"/>
</dbReference>
<keyword evidence="5" id="KW-0297">G-protein coupled receptor</keyword>
<dbReference type="PANTHER" id="PTHR24229:SF40">
    <property type="entry name" value="ALLATOSTATIN C RECEPTOR 1-RELATED"/>
    <property type="match status" value="1"/>
</dbReference>
<evidence type="ECO:0000313" key="12">
    <source>
        <dbReference type="Proteomes" id="UP000663828"/>
    </source>
</evidence>
<evidence type="ECO:0000256" key="1">
    <source>
        <dbReference type="ARBA" id="ARBA00004651"/>
    </source>
</evidence>
<feature type="transmembrane region" description="Helical" evidence="9">
    <location>
        <begin position="144"/>
        <end position="169"/>
    </location>
</feature>
<dbReference type="PANTHER" id="PTHR24229">
    <property type="entry name" value="NEUROPEPTIDES RECEPTOR"/>
    <property type="match status" value="1"/>
</dbReference>
<evidence type="ECO:0000256" key="4">
    <source>
        <dbReference type="ARBA" id="ARBA00022989"/>
    </source>
</evidence>
<feature type="domain" description="G-protein coupled receptors family 1 profile" evidence="10">
    <location>
        <begin position="42"/>
        <end position="286"/>
    </location>
</feature>
<sequence length="321" mass="37322">MNSTEYNQSYLFCNNTIVIPIQSWFILINICLILFTVSTIILSIVFILIIVLDKICHTTPMMLVANTCIWTCICACARLGMVLFTLQNDLKQVEYEDSLCVFRAYMTYGSYWAFNYSFFLEALYRHILAVYPTRLFWQSLRIQILFICLFWIFCLLVPTPFLYPGAIIYDVNDQICHLPVAFSIFVAYALIVGFSIPVSLIIYLYIRLVRHIKQISKNVTTSNNQVRAQRELKMIRRIVITVTILIVISFSHILVWFMGALNIEMEYAHRFAFICFDSAILSAMIALFYFTDPLRESIMKRINGGFNLVRPSTTINNRNPI</sequence>
<protein>
    <recommendedName>
        <fullName evidence="10">G-protein coupled receptors family 1 profile domain-containing protein</fullName>
    </recommendedName>
</protein>
<evidence type="ECO:0000259" key="10">
    <source>
        <dbReference type="PROSITE" id="PS50262"/>
    </source>
</evidence>
<feature type="transmembrane region" description="Helical" evidence="9">
    <location>
        <begin position="63"/>
        <end position="85"/>
    </location>
</feature>
<keyword evidence="12" id="KW-1185">Reference proteome</keyword>
<dbReference type="EMBL" id="CAJNOR010005627">
    <property type="protein sequence ID" value="CAF1570240.1"/>
    <property type="molecule type" value="Genomic_DNA"/>
</dbReference>
<reference evidence="11" key="1">
    <citation type="submission" date="2021-02" db="EMBL/GenBank/DDBJ databases">
        <authorList>
            <person name="Nowell W R."/>
        </authorList>
    </citation>
    <scope>NUCLEOTIDE SEQUENCE</scope>
</reference>
<keyword evidence="3 9" id="KW-0812">Transmembrane</keyword>
<evidence type="ECO:0000313" key="11">
    <source>
        <dbReference type="EMBL" id="CAF1570240.1"/>
    </source>
</evidence>
<feature type="transmembrane region" description="Helical" evidence="9">
    <location>
        <begin position="271"/>
        <end position="291"/>
    </location>
</feature>
<dbReference type="GO" id="GO:0042277">
    <property type="term" value="F:peptide binding"/>
    <property type="evidence" value="ECO:0007669"/>
    <property type="project" value="TreeGrafter"/>
</dbReference>
<keyword evidence="2" id="KW-1003">Cell membrane</keyword>
<keyword evidence="7" id="KW-0675">Receptor</keyword>
<evidence type="ECO:0000256" key="9">
    <source>
        <dbReference type="SAM" id="Phobius"/>
    </source>
</evidence>
<feature type="transmembrane region" description="Helical" evidence="9">
    <location>
        <begin position="238"/>
        <end position="259"/>
    </location>
</feature>
<dbReference type="SUPFAM" id="SSF81321">
    <property type="entry name" value="Family A G protein-coupled receptor-like"/>
    <property type="match status" value="1"/>
</dbReference>
<name>A0A815YH88_ADIRI</name>
<dbReference type="Proteomes" id="UP000663828">
    <property type="component" value="Unassembled WGS sequence"/>
</dbReference>
<dbReference type="GO" id="GO:0004930">
    <property type="term" value="F:G protein-coupled receptor activity"/>
    <property type="evidence" value="ECO:0007669"/>
    <property type="project" value="UniProtKB-KW"/>
</dbReference>
<evidence type="ECO:0000256" key="7">
    <source>
        <dbReference type="ARBA" id="ARBA00023170"/>
    </source>
</evidence>
<dbReference type="CDD" id="cd00637">
    <property type="entry name" value="7tm_classA_rhodopsin-like"/>
    <property type="match status" value="1"/>
</dbReference>
<evidence type="ECO:0000256" key="5">
    <source>
        <dbReference type="ARBA" id="ARBA00023040"/>
    </source>
</evidence>
<dbReference type="GO" id="GO:0005886">
    <property type="term" value="C:plasma membrane"/>
    <property type="evidence" value="ECO:0007669"/>
    <property type="project" value="UniProtKB-SubCell"/>
</dbReference>
<evidence type="ECO:0000256" key="2">
    <source>
        <dbReference type="ARBA" id="ARBA00022475"/>
    </source>
</evidence>
<evidence type="ECO:0000256" key="3">
    <source>
        <dbReference type="ARBA" id="ARBA00022692"/>
    </source>
</evidence>
<keyword evidence="6 9" id="KW-0472">Membrane</keyword>